<evidence type="ECO:0000313" key="1">
    <source>
        <dbReference type="EMBL" id="AIA92565.1"/>
    </source>
</evidence>
<feature type="non-terminal residue" evidence="1">
    <location>
        <position position="163"/>
    </location>
</feature>
<dbReference type="AlphaFoldDB" id="A0A060CHQ6"/>
<accession>A0A060CHQ6</accession>
<protein>
    <submittedName>
        <fullName evidence="1">CAZy families GT4 protein</fullName>
    </submittedName>
</protein>
<dbReference type="EMBL" id="KF125239">
    <property type="protein sequence ID" value="AIA92565.1"/>
    <property type="molecule type" value="Genomic_DNA"/>
</dbReference>
<name>A0A060CHQ6_9RHOB</name>
<sequence length="163" mass="18575">MVDDDGMGRSPARPESRHVHFIQDYEDFHPETHSRVMAVYAQKNVKIVVASWLRDVMRERHGQDSTVVLNGVDTGAFIGPERRMSARPQVGFLYNPHPRKNVGLAIEVARRLREELGIGALSFGTRPRPQALPDWIDYEKSPSQDRIAALYSACDFWLFPSRS</sequence>
<organism evidence="1">
    <name type="scientific">uncultured Ruegeria sp</name>
    <dbReference type="NCBI Taxonomy" id="259304"/>
    <lineage>
        <taxon>Bacteria</taxon>
        <taxon>Pseudomonadati</taxon>
        <taxon>Pseudomonadota</taxon>
        <taxon>Alphaproteobacteria</taxon>
        <taxon>Rhodobacterales</taxon>
        <taxon>Roseobacteraceae</taxon>
        <taxon>Ruegeria</taxon>
        <taxon>environmental samples</taxon>
    </lineage>
</organism>
<proteinExistence type="predicted"/>
<reference evidence="1" key="1">
    <citation type="journal article" date="2013" name="Environ. Microbiol.">
        <title>Seasonally variable intestinal metagenomes of the red palm weevil (Rhynchophorus ferrugineus).</title>
        <authorList>
            <person name="Jia S."/>
            <person name="Zhang X."/>
            <person name="Zhang G."/>
            <person name="Yin A."/>
            <person name="Zhang S."/>
            <person name="Li F."/>
            <person name="Wang L."/>
            <person name="Zhao D."/>
            <person name="Yun Q."/>
            <person name="Tala"/>
            <person name="Wang J."/>
            <person name="Sun G."/>
            <person name="Baabdullah M."/>
            <person name="Yu X."/>
            <person name="Hu S."/>
            <person name="Al-Mssallem I.S."/>
            <person name="Yu J."/>
        </authorList>
    </citation>
    <scope>NUCLEOTIDE SEQUENCE</scope>
</reference>
<dbReference type="SUPFAM" id="SSF53756">
    <property type="entry name" value="UDP-Glycosyltransferase/glycogen phosphorylase"/>
    <property type="match status" value="1"/>
</dbReference>
<dbReference type="Gene3D" id="3.40.50.2000">
    <property type="entry name" value="Glycogen Phosphorylase B"/>
    <property type="match status" value="1"/>
</dbReference>
<dbReference type="Gene3D" id="3.40.50.11090">
    <property type="match status" value="1"/>
</dbReference>